<gene>
    <name evidence="1" type="ORF">HA51_08065</name>
</gene>
<dbReference type="Proteomes" id="UP000193558">
    <property type="component" value="Unassembled WGS sequence"/>
</dbReference>
<dbReference type="PANTHER" id="PTHR30632:SF11">
    <property type="entry name" value="BLR4797 PROTEIN"/>
    <property type="match status" value="1"/>
</dbReference>
<dbReference type="OrthoDB" id="8216219at2"/>
<accession>A0A1X1D0Q3</accession>
<evidence type="ECO:0000313" key="2">
    <source>
        <dbReference type="Proteomes" id="UP000193558"/>
    </source>
</evidence>
<proteinExistence type="predicted"/>
<dbReference type="InterPro" id="IPR050682">
    <property type="entry name" value="ModA/WtpA"/>
</dbReference>
<organism evidence="1 2">
    <name type="scientific">Pantoea rwandensis</name>
    <dbReference type="NCBI Taxonomy" id="1076550"/>
    <lineage>
        <taxon>Bacteria</taxon>
        <taxon>Pseudomonadati</taxon>
        <taxon>Pseudomonadota</taxon>
        <taxon>Gammaproteobacteria</taxon>
        <taxon>Enterobacterales</taxon>
        <taxon>Erwiniaceae</taxon>
        <taxon>Pantoea</taxon>
    </lineage>
</organism>
<dbReference type="Pfam" id="PF13531">
    <property type="entry name" value="SBP_bac_11"/>
    <property type="match status" value="1"/>
</dbReference>
<sequence length="229" mass="25131">MELTIYSALALSAPFEVLLKQWQSLQPDHRLAIRWHPSTLIEQEIRQGAKAEAIIATVETVDRLIEDRFVDANSRVEVVDSPIGIAVKSGAPKPDISSREHLIDSLVAARSVSWSEAGASGQWFSRLIKQLNIDETLRQRGTVIPAGFTAEQLINGKADIAVQQISELLMVQGIDIVGPLPPGTQQPISLSAALLQEATYPKEAAAFLAWLKTPSVTQVFNQFGMLRRD</sequence>
<dbReference type="AlphaFoldDB" id="A0A1X1D0Q3"/>
<comment type="caution">
    <text evidence="1">The sequence shown here is derived from an EMBL/GenBank/DDBJ whole genome shotgun (WGS) entry which is preliminary data.</text>
</comment>
<dbReference type="GO" id="GO:0030973">
    <property type="term" value="F:molybdate ion binding"/>
    <property type="evidence" value="ECO:0007669"/>
    <property type="project" value="TreeGrafter"/>
</dbReference>
<protein>
    <submittedName>
        <fullName evidence="1">Molybdate ABC transporter substrate-binding protein</fullName>
    </submittedName>
</protein>
<dbReference type="SUPFAM" id="SSF53850">
    <property type="entry name" value="Periplasmic binding protein-like II"/>
    <property type="match status" value="1"/>
</dbReference>
<name>A0A1X1D0Q3_9GAMM</name>
<dbReference type="EMBL" id="MLFR01000005">
    <property type="protein sequence ID" value="ORM70259.1"/>
    <property type="molecule type" value="Genomic_DNA"/>
</dbReference>
<dbReference type="Gene3D" id="3.40.190.10">
    <property type="entry name" value="Periplasmic binding protein-like II"/>
    <property type="match status" value="2"/>
</dbReference>
<dbReference type="PANTHER" id="PTHR30632">
    <property type="entry name" value="MOLYBDATE-BINDING PERIPLASMIC PROTEIN"/>
    <property type="match status" value="1"/>
</dbReference>
<evidence type="ECO:0000313" key="1">
    <source>
        <dbReference type="EMBL" id="ORM70259.1"/>
    </source>
</evidence>
<dbReference type="GO" id="GO:0015689">
    <property type="term" value="P:molybdate ion transport"/>
    <property type="evidence" value="ECO:0007669"/>
    <property type="project" value="TreeGrafter"/>
</dbReference>
<dbReference type="RefSeq" id="WP_084934041.1">
    <property type="nucleotide sequence ID" value="NZ_MLFR01000005.1"/>
</dbReference>
<reference evidence="1 2" key="1">
    <citation type="journal article" date="2017" name="Antonie Van Leeuwenhoek">
        <title>Phylogenomic resolution of the bacterial genus Pantoea and its relationship with Erwinia and Tatumella.</title>
        <authorList>
            <person name="Palmer M."/>
            <person name="Steenkamp E.T."/>
            <person name="Coetzee M.P."/>
            <person name="Chan W.Y."/>
            <person name="van Zyl E."/>
            <person name="De Maayer P."/>
            <person name="Coutinho T.A."/>
            <person name="Blom J."/>
            <person name="Smits T.H."/>
            <person name="Duffy B."/>
            <person name="Venter S.N."/>
        </authorList>
    </citation>
    <scope>NUCLEOTIDE SEQUENCE [LARGE SCALE GENOMIC DNA]</scope>
    <source>
        <strain evidence="1 2">LMG 26275</strain>
    </source>
</reference>